<keyword evidence="7" id="KW-0645">Protease</keyword>
<feature type="transmembrane region" description="Helical" evidence="5">
    <location>
        <begin position="17"/>
        <end position="42"/>
    </location>
</feature>
<proteinExistence type="predicted"/>
<keyword evidence="7" id="KW-0378">Hydrolase</keyword>
<evidence type="ECO:0000256" key="4">
    <source>
        <dbReference type="ARBA" id="ARBA00023136"/>
    </source>
</evidence>
<dbReference type="AlphaFoldDB" id="A0A150TL72"/>
<dbReference type="GO" id="GO:0004252">
    <property type="term" value="F:serine-type endopeptidase activity"/>
    <property type="evidence" value="ECO:0007669"/>
    <property type="project" value="InterPro"/>
</dbReference>
<evidence type="ECO:0000259" key="6">
    <source>
        <dbReference type="Pfam" id="PF01694"/>
    </source>
</evidence>
<dbReference type="Gene3D" id="1.20.1540.10">
    <property type="entry name" value="Rhomboid-like"/>
    <property type="match status" value="1"/>
</dbReference>
<evidence type="ECO:0000256" key="3">
    <source>
        <dbReference type="ARBA" id="ARBA00022989"/>
    </source>
</evidence>
<comment type="caution">
    <text evidence="7">The sequence shown here is derived from an EMBL/GenBank/DDBJ whole genome shotgun (WGS) entry which is preliminary data.</text>
</comment>
<dbReference type="Pfam" id="PF01694">
    <property type="entry name" value="Rhomboid"/>
    <property type="match status" value="1"/>
</dbReference>
<dbReference type="Proteomes" id="UP000075502">
    <property type="component" value="Unassembled WGS sequence"/>
</dbReference>
<evidence type="ECO:0000313" key="7">
    <source>
        <dbReference type="EMBL" id="KYG05414.1"/>
    </source>
</evidence>
<dbReference type="InterPro" id="IPR022764">
    <property type="entry name" value="Peptidase_S54_rhomboid_dom"/>
</dbReference>
<protein>
    <submittedName>
        <fullName evidence="7">Rhomboid family intramembrane serine protease</fullName>
    </submittedName>
</protein>
<dbReference type="SUPFAM" id="SSF144091">
    <property type="entry name" value="Rhomboid-like"/>
    <property type="match status" value="1"/>
</dbReference>
<sequence length="207" mass="21862">MSTSETRAITRELKLHAALLGGVVALLWAIEILDVAVFRGWLDALGIRPRTIPGLVGIALAPWLHGGFAHLIANTVPFVALGWLILLRKKSDLALVTLLSALVGGLGVWLIGSSSSVHIGASGVIFGYFGFLLLRGWFERSLLSIALSLVVGFVYGGMIWGVLPTRVGISWEGHLFGFLGGVLAARLLGGRLRAQAAGAAGRSMSTR</sequence>
<feature type="transmembrane region" description="Helical" evidence="5">
    <location>
        <begin position="62"/>
        <end position="86"/>
    </location>
</feature>
<name>A0A150TL72_SORCE</name>
<feature type="transmembrane region" description="Helical" evidence="5">
    <location>
        <begin position="141"/>
        <end position="163"/>
    </location>
</feature>
<dbReference type="GO" id="GO:0016020">
    <property type="term" value="C:membrane"/>
    <property type="evidence" value="ECO:0007669"/>
    <property type="project" value="UniProtKB-SubCell"/>
</dbReference>
<dbReference type="EMBL" id="JEME01002045">
    <property type="protein sequence ID" value="KYG05414.1"/>
    <property type="molecule type" value="Genomic_DNA"/>
</dbReference>
<feature type="transmembrane region" description="Helical" evidence="5">
    <location>
        <begin position="169"/>
        <end position="188"/>
    </location>
</feature>
<dbReference type="GO" id="GO:0006508">
    <property type="term" value="P:proteolysis"/>
    <property type="evidence" value="ECO:0007669"/>
    <property type="project" value="UniProtKB-KW"/>
</dbReference>
<dbReference type="InterPro" id="IPR035952">
    <property type="entry name" value="Rhomboid-like_sf"/>
</dbReference>
<evidence type="ECO:0000256" key="5">
    <source>
        <dbReference type="SAM" id="Phobius"/>
    </source>
</evidence>
<evidence type="ECO:0000256" key="2">
    <source>
        <dbReference type="ARBA" id="ARBA00022692"/>
    </source>
</evidence>
<organism evidence="7 8">
    <name type="scientific">Sorangium cellulosum</name>
    <name type="common">Polyangium cellulosum</name>
    <dbReference type="NCBI Taxonomy" id="56"/>
    <lineage>
        <taxon>Bacteria</taxon>
        <taxon>Pseudomonadati</taxon>
        <taxon>Myxococcota</taxon>
        <taxon>Polyangia</taxon>
        <taxon>Polyangiales</taxon>
        <taxon>Polyangiaceae</taxon>
        <taxon>Sorangium</taxon>
    </lineage>
</organism>
<keyword evidence="4 5" id="KW-0472">Membrane</keyword>
<feature type="transmembrane region" description="Helical" evidence="5">
    <location>
        <begin position="117"/>
        <end position="134"/>
    </location>
</feature>
<evidence type="ECO:0000313" key="8">
    <source>
        <dbReference type="Proteomes" id="UP000075502"/>
    </source>
</evidence>
<evidence type="ECO:0000256" key="1">
    <source>
        <dbReference type="ARBA" id="ARBA00004141"/>
    </source>
</evidence>
<reference evidence="7 8" key="1">
    <citation type="submission" date="2014-02" db="EMBL/GenBank/DDBJ databases">
        <title>The small core and large imbalanced accessory genome model reveals a collaborative survival strategy of Sorangium cellulosum strains in nature.</title>
        <authorList>
            <person name="Han K."/>
            <person name="Peng R."/>
            <person name="Blom J."/>
            <person name="Li Y.-Z."/>
        </authorList>
    </citation>
    <scope>NUCLEOTIDE SEQUENCE [LARGE SCALE GENOMIC DNA]</scope>
    <source>
        <strain evidence="7 8">So0007-03</strain>
    </source>
</reference>
<keyword evidence="2 5" id="KW-0812">Transmembrane</keyword>
<keyword evidence="3 5" id="KW-1133">Transmembrane helix</keyword>
<feature type="domain" description="Peptidase S54 rhomboid" evidence="6">
    <location>
        <begin position="58"/>
        <end position="189"/>
    </location>
</feature>
<accession>A0A150TL72</accession>
<feature type="transmembrane region" description="Helical" evidence="5">
    <location>
        <begin position="93"/>
        <end position="111"/>
    </location>
</feature>
<gene>
    <name evidence="7" type="ORF">BE21_40815</name>
</gene>
<comment type="subcellular location">
    <subcellularLocation>
        <location evidence="1">Membrane</location>
        <topology evidence="1">Multi-pass membrane protein</topology>
    </subcellularLocation>
</comment>